<proteinExistence type="inferred from homology"/>
<protein>
    <recommendedName>
        <fullName evidence="2">Isoprenyl transferase</fullName>
        <ecNumber evidence="2">2.5.1.-</ecNumber>
    </recommendedName>
</protein>
<dbReference type="InterPro" id="IPR001441">
    <property type="entry name" value="UPP_synth-like"/>
</dbReference>
<dbReference type="EC" id="2.5.1.-" evidence="2"/>
<comment type="similarity">
    <text evidence="2">Belongs to the UPP synthase family.</text>
</comment>
<sequence>MFKNLFSWSKRVKKLDPDKIPEHVAIIMDGNGRWAQKRGLPRTAGHQKGVQTLKEICYACGELGIKYLTVYAFSTENWYRPTSEVNFLMELFKKAMRNEIGELEENNVRVRILGRRQGVDPDILAEIDRVEERTCKNDGLILSICFNYGGRAEIVDAVKKILSKYHFHESIDEEYFKEFLYTHGLPDVELLIRTGGEQRLSNFLLYQSAYAELVFTNVFWPDFTKKDLVDAIYEFQNRERRFGRIGKV</sequence>
<evidence type="ECO:0000313" key="3">
    <source>
        <dbReference type="EMBL" id="AZR72376.1"/>
    </source>
</evidence>
<dbReference type="GO" id="GO:0000287">
    <property type="term" value="F:magnesium ion binding"/>
    <property type="evidence" value="ECO:0007669"/>
    <property type="project" value="UniProtKB-UniRule"/>
</dbReference>
<evidence type="ECO:0000256" key="2">
    <source>
        <dbReference type="HAMAP-Rule" id="MF_01139"/>
    </source>
</evidence>
<feature type="binding site" evidence="2">
    <location>
        <begin position="199"/>
        <end position="201"/>
    </location>
    <ligand>
        <name>substrate</name>
    </ligand>
</feature>
<dbReference type="EMBL" id="CP016379">
    <property type="protein sequence ID" value="AZR72376.1"/>
    <property type="molecule type" value="Genomic_DNA"/>
</dbReference>
<feature type="binding site" evidence="2">
    <location>
        <begin position="30"/>
        <end position="33"/>
    </location>
    <ligand>
        <name>substrate</name>
    </ligand>
</feature>
<feature type="binding site" evidence="2">
    <location>
        <position position="34"/>
    </location>
    <ligand>
        <name>substrate</name>
    </ligand>
</feature>
<keyword evidence="2" id="KW-0479">Metal-binding</keyword>
<organism evidence="3 4">
    <name type="scientific">Anoxybacter fermentans</name>
    <dbReference type="NCBI Taxonomy" id="1323375"/>
    <lineage>
        <taxon>Bacteria</taxon>
        <taxon>Bacillati</taxon>
        <taxon>Bacillota</taxon>
        <taxon>Clostridia</taxon>
        <taxon>Halanaerobiales</taxon>
        <taxon>Anoxybacter</taxon>
    </lineage>
</organism>
<feature type="binding site" evidence="2">
    <location>
        <position position="46"/>
    </location>
    <ligand>
        <name>substrate</name>
    </ligand>
</feature>
<feature type="active site" description="Proton acceptor" evidence="2">
    <location>
        <position position="77"/>
    </location>
</feature>
<feature type="binding site" evidence="2">
    <location>
        <position position="212"/>
    </location>
    <ligand>
        <name>Mg(2+)</name>
        <dbReference type="ChEBI" id="CHEBI:18420"/>
    </ligand>
</feature>
<dbReference type="Proteomes" id="UP000267250">
    <property type="component" value="Chromosome"/>
</dbReference>
<dbReference type="NCBIfam" id="NF011405">
    <property type="entry name" value="PRK14830.1"/>
    <property type="match status" value="1"/>
</dbReference>
<gene>
    <name evidence="3" type="ORF">BBF96_02580</name>
</gene>
<dbReference type="PROSITE" id="PS01066">
    <property type="entry name" value="UPP_SYNTHASE"/>
    <property type="match status" value="1"/>
</dbReference>
<dbReference type="PANTHER" id="PTHR10291:SF0">
    <property type="entry name" value="DEHYDRODOLICHYL DIPHOSPHATE SYNTHASE 2"/>
    <property type="match status" value="1"/>
</dbReference>
<dbReference type="SUPFAM" id="SSF64005">
    <property type="entry name" value="Undecaprenyl diphosphate synthase"/>
    <property type="match status" value="1"/>
</dbReference>
<dbReference type="NCBIfam" id="TIGR00055">
    <property type="entry name" value="uppS"/>
    <property type="match status" value="1"/>
</dbReference>
<dbReference type="InterPro" id="IPR018520">
    <property type="entry name" value="UPP_synth-like_CS"/>
</dbReference>
<dbReference type="AlphaFoldDB" id="A0A3Q9HP15"/>
<name>A0A3Q9HP15_9FIRM</name>
<feature type="binding site" evidence="2">
    <location>
        <begin position="74"/>
        <end position="76"/>
    </location>
    <ligand>
        <name>substrate</name>
    </ligand>
</feature>
<dbReference type="RefSeq" id="WP_127015709.1">
    <property type="nucleotide sequence ID" value="NZ_CP016379.1"/>
</dbReference>
<dbReference type="KEGG" id="aft:BBF96_02580"/>
<dbReference type="Pfam" id="PF01255">
    <property type="entry name" value="Prenyltransf"/>
    <property type="match status" value="1"/>
</dbReference>
<evidence type="ECO:0000256" key="1">
    <source>
        <dbReference type="ARBA" id="ARBA00022679"/>
    </source>
</evidence>
<dbReference type="FunFam" id="3.40.1180.10:FF:000001">
    <property type="entry name" value="(2E,6E)-farnesyl-diphosphate-specific ditrans,polycis-undecaprenyl-diphosphate synthase"/>
    <property type="match status" value="1"/>
</dbReference>
<comment type="cofactor">
    <cofactor evidence="2">
        <name>Mg(2+)</name>
        <dbReference type="ChEBI" id="CHEBI:18420"/>
    </cofactor>
    <text evidence="2">Binds 2 magnesium ions per subunit.</text>
</comment>
<dbReference type="PANTHER" id="PTHR10291">
    <property type="entry name" value="DEHYDRODOLICHYL DIPHOSPHATE SYNTHASE FAMILY MEMBER"/>
    <property type="match status" value="1"/>
</dbReference>
<keyword evidence="4" id="KW-1185">Reference proteome</keyword>
<feature type="binding site" evidence="2">
    <location>
        <position position="193"/>
    </location>
    <ligand>
        <name>substrate</name>
    </ligand>
</feature>
<keyword evidence="2" id="KW-0460">Magnesium</keyword>
<comment type="function">
    <text evidence="2">Catalyzes the condensation of isopentenyl diphosphate (IPP) with allylic pyrophosphates generating different type of terpenoids.</text>
</comment>
<feature type="binding site" evidence="2">
    <location>
        <position position="80"/>
    </location>
    <ligand>
        <name>substrate</name>
    </ligand>
</feature>
<reference evidence="3 4" key="1">
    <citation type="submission" date="2016-07" db="EMBL/GenBank/DDBJ databases">
        <title>Genome and transcriptome analysis of iron-reducing fermentative bacteria Anoxybacter fermentans.</title>
        <authorList>
            <person name="Zeng X."/>
            <person name="Shao Z."/>
        </authorList>
    </citation>
    <scope>NUCLEOTIDE SEQUENCE [LARGE SCALE GENOMIC DNA]</scope>
    <source>
        <strain evidence="3 4">DY22613</strain>
    </source>
</reference>
<feature type="binding site" evidence="2">
    <location>
        <position position="42"/>
    </location>
    <ligand>
        <name>substrate</name>
    </ligand>
</feature>
<keyword evidence="1 2" id="KW-0808">Transferase</keyword>
<feature type="binding site" evidence="2">
    <location>
        <position position="29"/>
    </location>
    <ligand>
        <name>Mg(2+)</name>
        <dbReference type="ChEBI" id="CHEBI:18420"/>
    </ligand>
</feature>
<dbReference type="GO" id="GO:0016094">
    <property type="term" value="P:polyprenol biosynthetic process"/>
    <property type="evidence" value="ECO:0007669"/>
    <property type="project" value="TreeGrafter"/>
</dbReference>
<evidence type="ECO:0000313" key="4">
    <source>
        <dbReference type="Proteomes" id="UP000267250"/>
    </source>
</evidence>
<accession>A0A3Q9HP15</accession>
<comment type="subunit">
    <text evidence="2">Homodimer.</text>
</comment>
<feature type="binding site" evidence="2">
    <location>
        <position position="78"/>
    </location>
    <ligand>
        <name>substrate</name>
    </ligand>
</feature>
<dbReference type="CDD" id="cd00475">
    <property type="entry name" value="Cis_IPPS"/>
    <property type="match status" value="1"/>
</dbReference>
<dbReference type="InterPro" id="IPR036424">
    <property type="entry name" value="UPP_synth-like_sf"/>
</dbReference>
<dbReference type="HAMAP" id="MF_01139">
    <property type="entry name" value="ISPT"/>
    <property type="match status" value="1"/>
</dbReference>
<dbReference type="Gene3D" id="3.40.1180.10">
    <property type="entry name" value="Decaprenyl diphosphate synthase-like"/>
    <property type="match status" value="1"/>
</dbReference>
<feature type="active site" evidence="2">
    <location>
        <position position="29"/>
    </location>
</feature>
<dbReference type="OrthoDB" id="4191603at2"/>
<dbReference type="GO" id="GO:0045547">
    <property type="term" value="F:ditrans,polycis-polyprenyl diphosphate synthase [(2E,6E)-farnesyl diphosphate specific] activity"/>
    <property type="evidence" value="ECO:0007669"/>
    <property type="project" value="TreeGrafter"/>
</dbReference>